<evidence type="ECO:0000256" key="4">
    <source>
        <dbReference type="PROSITE-ProRule" id="PRU00024"/>
    </source>
</evidence>
<evidence type="ECO:0000256" key="2">
    <source>
        <dbReference type="ARBA" id="ARBA00022771"/>
    </source>
</evidence>
<evidence type="ECO:0000256" key="3">
    <source>
        <dbReference type="ARBA" id="ARBA00022833"/>
    </source>
</evidence>
<dbReference type="InterPro" id="IPR003879">
    <property type="entry name" value="Butyrophylin_SPRY"/>
</dbReference>
<dbReference type="Pfam" id="PF15227">
    <property type="entry name" value="zf-C3HC4_4"/>
    <property type="match status" value="1"/>
</dbReference>
<keyword evidence="3" id="KW-0862">Zinc</keyword>
<dbReference type="SUPFAM" id="SSF49899">
    <property type="entry name" value="Concanavalin A-like lectins/glucanases"/>
    <property type="match status" value="1"/>
</dbReference>
<dbReference type="InterPro" id="IPR001841">
    <property type="entry name" value="Znf_RING"/>
</dbReference>
<dbReference type="GO" id="GO:0008270">
    <property type="term" value="F:zinc ion binding"/>
    <property type="evidence" value="ECO:0007669"/>
    <property type="project" value="UniProtKB-KW"/>
</dbReference>
<organism evidence="9 10">
    <name type="scientific">Terrapene triunguis</name>
    <name type="common">Three-toed box turtle</name>
    <dbReference type="NCBI Taxonomy" id="2587831"/>
    <lineage>
        <taxon>Eukaryota</taxon>
        <taxon>Metazoa</taxon>
        <taxon>Chordata</taxon>
        <taxon>Craniata</taxon>
        <taxon>Vertebrata</taxon>
        <taxon>Euteleostomi</taxon>
        <taxon>Archelosauria</taxon>
        <taxon>Testudinata</taxon>
        <taxon>Testudines</taxon>
        <taxon>Cryptodira</taxon>
        <taxon>Durocryptodira</taxon>
        <taxon>Testudinoidea</taxon>
        <taxon>Emydidae</taxon>
        <taxon>Terrapene</taxon>
    </lineage>
</organism>
<evidence type="ECO:0000259" key="8">
    <source>
        <dbReference type="PROSITE" id="PS50188"/>
    </source>
</evidence>
<dbReference type="InterPro" id="IPR000315">
    <property type="entry name" value="Znf_B-box"/>
</dbReference>
<dbReference type="SMART" id="SM00449">
    <property type="entry name" value="SPRY"/>
    <property type="match status" value="1"/>
</dbReference>
<keyword evidence="1" id="KW-0479">Metal-binding</keyword>
<keyword evidence="5" id="KW-0175">Coiled coil</keyword>
<evidence type="ECO:0000259" key="6">
    <source>
        <dbReference type="PROSITE" id="PS50089"/>
    </source>
</evidence>
<dbReference type="CDD" id="cd19762">
    <property type="entry name" value="Bbox2_TRIM7-like"/>
    <property type="match status" value="1"/>
</dbReference>
<dbReference type="FunFam" id="2.60.120.920:FF:000004">
    <property type="entry name" value="Butyrophilin subfamily 1 member A1"/>
    <property type="match status" value="1"/>
</dbReference>
<dbReference type="AlphaFoldDB" id="A0A674JGE5"/>
<dbReference type="SMART" id="SM00184">
    <property type="entry name" value="RING"/>
    <property type="match status" value="1"/>
</dbReference>
<dbReference type="InterPro" id="IPR006574">
    <property type="entry name" value="PRY"/>
</dbReference>
<keyword evidence="2 4" id="KW-0863">Zinc-finger</keyword>
<dbReference type="CDD" id="cd16594">
    <property type="entry name" value="RING-HC_TRIM7-like_C-IV"/>
    <property type="match status" value="1"/>
</dbReference>
<dbReference type="InterPro" id="IPR050143">
    <property type="entry name" value="TRIM/RBCC"/>
</dbReference>
<feature type="domain" description="RING-type" evidence="6">
    <location>
        <begin position="16"/>
        <end position="57"/>
    </location>
</feature>
<dbReference type="InterPro" id="IPR043136">
    <property type="entry name" value="B30.2/SPRY_sf"/>
</dbReference>
<accession>A0A674JGE5</accession>
<evidence type="ECO:0000256" key="1">
    <source>
        <dbReference type="ARBA" id="ARBA00022723"/>
    </source>
</evidence>
<evidence type="ECO:0000313" key="10">
    <source>
        <dbReference type="Proteomes" id="UP000472274"/>
    </source>
</evidence>
<dbReference type="Gene3D" id="2.60.120.920">
    <property type="match status" value="1"/>
</dbReference>
<feature type="coiled-coil region" evidence="5">
    <location>
        <begin position="139"/>
        <end position="227"/>
    </location>
</feature>
<evidence type="ECO:0008006" key="11">
    <source>
        <dbReference type="Google" id="ProtNLM"/>
    </source>
</evidence>
<dbReference type="SMART" id="SM00589">
    <property type="entry name" value="PRY"/>
    <property type="match status" value="1"/>
</dbReference>
<proteinExistence type="predicted"/>
<dbReference type="PROSITE" id="PS00518">
    <property type="entry name" value="ZF_RING_1"/>
    <property type="match status" value="1"/>
</dbReference>
<keyword evidence="10" id="KW-1185">Reference proteome</keyword>
<feature type="domain" description="B30.2/SPRY" evidence="8">
    <location>
        <begin position="257"/>
        <end position="437"/>
    </location>
</feature>
<sequence length="437" mass="50034">MAAENPVESLQDEATCPICLEYFTEPVTLGCGHNFCRACITQCWEGSDIAVYCPQCRETVQQRNLRLNRQLANMVEIAKRLSLQAKKGSGVEKVCEKHQEPLKLFCEEDQTPICLVCDRSRAHRAHAVVPIEDVPQEYKEKIQAHLKTLREEREKLLGLKKQTQTERQKILLEFQQLRQFLEEQERLLLAQLEKLDKEIVKTQNDNVTKLSEEISRLSELISEMEGKCQKPASEFLCEKGKFQQPVAISPELEKRLSDFSQKTVALMETLRKFKANVTLDPNMAHPQCILSKNQKSLDLPDNPERFDTYRCVLGCEGFTTGRHYWEVEVGDGEFWAVGVARESVSRKGGISRNPEGGIWALERWVDQYQALTSPETPLTLSQIPSRIRVYLDCEQGQVKFFDAGNEAPIFNFPPSSFTGERMRPWFQVVGSPFRVCS</sequence>
<reference evidence="9" key="1">
    <citation type="submission" date="2025-08" db="UniProtKB">
        <authorList>
            <consortium name="Ensembl"/>
        </authorList>
    </citation>
    <scope>IDENTIFICATION</scope>
</reference>
<dbReference type="Gene3D" id="3.30.160.60">
    <property type="entry name" value="Classic Zinc Finger"/>
    <property type="match status" value="1"/>
</dbReference>
<dbReference type="InterPro" id="IPR017907">
    <property type="entry name" value="Znf_RING_CS"/>
</dbReference>
<evidence type="ECO:0000313" key="9">
    <source>
        <dbReference type="Ensembl" id="ENSTMTP00000019713.1"/>
    </source>
</evidence>
<evidence type="ECO:0000259" key="7">
    <source>
        <dbReference type="PROSITE" id="PS50119"/>
    </source>
</evidence>
<dbReference type="SMART" id="SM00336">
    <property type="entry name" value="BBOX"/>
    <property type="match status" value="1"/>
</dbReference>
<name>A0A674JGE5_9SAUR</name>
<dbReference type="InterPro" id="IPR001870">
    <property type="entry name" value="B30.2/SPRY"/>
</dbReference>
<dbReference type="Ensembl" id="ENSTMTT00000020406.1">
    <property type="protein sequence ID" value="ENSTMTP00000019713.1"/>
    <property type="gene ID" value="ENSTMTG00000014469.1"/>
</dbReference>
<dbReference type="InParanoid" id="A0A674JGE5"/>
<dbReference type="Pfam" id="PF00643">
    <property type="entry name" value="zf-B_box"/>
    <property type="match status" value="1"/>
</dbReference>
<protein>
    <recommendedName>
        <fullName evidence="11">Tripartite motif containing 39</fullName>
    </recommendedName>
</protein>
<dbReference type="PANTHER" id="PTHR24103">
    <property type="entry name" value="E3 UBIQUITIN-PROTEIN LIGASE TRIM"/>
    <property type="match status" value="1"/>
</dbReference>
<dbReference type="InterPro" id="IPR013320">
    <property type="entry name" value="ConA-like_dom_sf"/>
</dbReference>
<feature type="domain" description="B box-type" evidence="7">
    <location>
        <begin position="90"/>
        <end position="131"/>
    </location>
</feature>
<dbReference type="SUPFAM" id="SSF57845">
    <property type="entry name" value="B-box zinc-binding domain"/>
    <property type="match status" value="1"/>
</dbReference>
<dbReference type="PROSITE" id="PS50188">
    <property type="entry name" value="B302_SPRY"/>
    <property type="match status" value="1"/>
</dbReference>
<reference evidence="9" key="2">
    <citation type="submission" date="2025-09" db="UniProtKB">
        <authorList>
            <consortium name="Ensembl"/>
        </authorList>
    </citation>
    <scope>IDENTIFICATION</scope>
</reference>
<dbReference type="PRINTS" id="PR01407">
    <property type="entry name" value="BUTYPHLNCDUF"/>
</dbReference>
<dbReference type="PROSITE" id="PS50089">
    <property type="entry name" value="ZF_RING_2"/>
    <property type="match status" value="1"/>
</dbReference>
<dbReference type="InterPro" id="IPR003877">
    <property type="entry name" value="SPRY_dom"/>
</dbReference>
<dbReference type="Proteomes" id="UP000472274">
    <property type="component" value="Unplaced"/>
</dbReference>
<dbReference type="SUPFAM" id="SSF57850">
    <property type="entry name" value="RING/U-box"/>
    <property type="match status" value="1"/>
</dbReference>
<dbReference type="Gene3D" id="3.30.40.10">
    <property type="entry name" value="Zinc/RING finger domain, C3HC4 (zinc finger)"/>
    <property type="match status" value="1"/>
</dbReference>
<dbReference type="Pfam" id="PF00622">
    <property type="entry name" value="SPRY"/>
    <property type="match status" value="1"/>
</dbReference>
<dbReference type="Pfam" id="PF13765">
    <property type="entry name" value="PRY"/>
    <property type="match status" value="1"/>
</dbReference>
<dbReference type="CDD" id="cd12888">
    <property type="entry name" value="SPRY_PRY_TRIM7_like"/>
    <property type="match status" value="1"/>
</dbReference>
<dbReference type="PROSITE" id="PS50119">
    <property type="entry name" value="ZF_BBOX"/>
    <property type="match status" value="1"/>
</dbReference>
<dbReference type="InterPro" id="IPR013083">
    <property type="entry name" value="Znf_RING/FYVE/PHD"/>
</dbReference>
<dbReference type="GeneTree" id="ENSGT01030000234669"/>
<evidence type="ECO:0000256" key="5">
    <source>
        <dbReference type="SAM" id="Coils"/>
    </source>
</evidence>